<feature type="region of interest" description="Disordered" evidence="1">
    <location>
        <begin position="22"/>
        <end position="52"/>
    </location>
</feature>
<evidence type="ECO:0000256" key="1">
    <source>
        <dbReference type="SAM" id="MobiDB-lite"/>
    </source>
</evidence>
<name>A0A8S5UF45_9CAUD</name>
<reference evidence="2" key="1">
    <citation type="journal article" date="2021" name="Proc. Natl. Acad. Sci. U.S.A.">
        <title>A Catalog of Tens of Thousands of Viruses from Human Metagenomes Reveals Hidden Associations with Chronic Diseases.</title>
        <authorList>
            <person name="Tisza M.J."/>
            <person name="Buck C.B."/>
        </authorList>
    </citation>
    <scope>NUCLEOTIDE SEQUENCE</scope>
    <source>
        <strain evidence="2">CtcyQ27</strain>
    </source>
</reference>
<dbReference type="EMBL" id="BK016080">
    <property type="protein sequence ID" value="DAF93101.1"/>
    <property type="molecule type" value="Genomic_DNA"/>
</dbReference>
<accession>A0A8S5UF45</accession>
<feature type="compositionally biased region" description="Basic and acidic residues" evidence="1">
    <location>
        <begin position="22"/>
        <end position="34"/>
    </location>
</feature>
<organism evidence="2">
    <name type="scientific">Myoviridae sp. ctcyQ27</name>
    <dbReference type="NCBI Taxonomy" id="2825139"/>
    <lineage>
        <taxon>Viruses</taxon>
        <taxon>Duplodnaviria</taxon>
        <taxon>Heunggongvirae</taxon>
        <taxon>Uroviricota</taxon>
        <taxon>Caudoviricetes</taxon>
    </lineage>
</organism>
<protein>
    <submittedName>
        <fullName evidence="2">Uncharacterized protein</fullName>
    </submittedName>
</protein>
<evidence type="ECO:0000313" key="2">
    <source>
        <dbReference type="EMBL" id="DAF93101.1"/>
    </source>
</evidence>
<proteinExistence type="predicted"/>
<sequence length="397" mass="46099">MNNENLKTVLTDEQVDQIAEKLEESRSEDNRKIENLPSNKDTNERVPEDPNAYESETVTAYVDPMTGEKKPVPTEIEPLTNIDLDTSGFDNLLNMSDDEIRNLEISDEELKESLPVKASKEDFVTFRKVFDRYRKGEDFSVYNALPPSFKRFVDESIASISMESLSKAQIKDVRSVITKSIFDEIIQDTYQNKVYFDLNTSVDNAFKDLSKSITSETNMDVRHKILQFPKIAEKIKDKNPEKAKALLEFIDSYEEARNYNKLIEAVKTGKLRAKKIELDKFDNRVCIPYEDKYAKSNRIVDSLRKLPFIISRHIGCDAEDSKRIIIAYVKYIAFAKLNIEKLPDYCFMYYFVKNILGMDNYDQSVFEEKSFYTNIEKNLQKLLDAILSIEDNIINKK</sequence>